<dbReference type="Proteomes" id="UP000053558">
    <property type="component" value="Unassembled WGS sequence"/>
</dbReference>
<keyword evidence="2" id="KW-0472">Membrane</keyword>
<evidence type="ECO:0000256" key="1">
    <source>
        <dbReference type="SAM" id="MobiDB-lite"/>
    </source>
</evidence>
<dbReference type="EMBL" id="JH711579">
    <property type="protein sequence ID" value="EIW80475.1"/>
    <property type="molecule type" value="Genomic_DNA"/>
</dbReference>
<gene>
    <name evidence="3" type="ORF">CONPUDRAFT_73591</name>
</gene>
<comment type="caution">
    <text evidence="3">The sequence shown here is derived from an EMBL/GenBank/DDBJ whole genome shotgun (WGS) entry which is preliminary data.</text>
</comment>
<keyword evidence="2" id="KW-0812">Transmembrane</keyword>
<keyword evidence="2" id="KW-1133">Transmembrane helix</keyword>
<proteinExistence type="predicted"/>
<protein>
    <submittedName>
        <fullName evidence="3">Uncharacterized protein</fullName>
    </submittedName>
</protein>
<feature type="transmembrane region" description="Helical" evidence="2">
    <location>
        <begin position="568"/>
        <end position="588"/>
    </location>
</feature>
<evidence type="ECO:0000313" key="3">
    <source>
        <dbReference type="EMBL" id="EIW80475.1"/>
    </source>
</evidence>
<keyword evidence="4" id="KW-1185">Reference proteome</keyword>
<dbReference type="AlphaFoldDB" id="A0A5M3MP07"/>
<evidence type="ECO:0000313" key="4">
    <source>
        <dbReference type="Proteomes" id="UP000053558"/>
    </source>
</evidence>
<evidence type="ECO:0000256" key="2">
    <source>
        <dbReference type="SAM" id="Phobius"/>
    </source>
</evidence>
<dbReference type="GeneID" id="19209130"/>
<accession>A0A5M3MP07</accession>
<name>A0A5M3MP07_CONPW</name>
<reference evidence="4" key="1">
    <citation type="journal article" date="2012" name="Science">
        <title>The Paleozoic origin of enzymatic lignin decomposition reconstructed from 31 fungal genomes.</title>
        <authorList>
            <person name="Floudas D."/>
            <person name="Binder M."/>
            <person name="Riley R."/>
            <person name="Barry K."/>
            <person name="Blanchette R.A."/>
            <person name="Henrissat B."/>
            <person name="Martinez A.T."/>
            <person name="Otillar R."/>
            <person name="Spatafora J.W."/>
            <person name="Yadav J.S."/>
            <person name="Aerts A."/>
            <person name="Benoit I."/>
            <person name="Boyd A."/>
            <person name="Carlson A."/>
            <person name="Copeland A."/>
            <person name="Coutinho P.M."/>
            <person name="de Vries R.P."/>
            <person name="Ferreira P."/>
            <person name="Findley K."/>
            <person name="Foster B."/>
            <person name="Gaskell J."/>
            <person name="Glotzer D."/>
            <person name="Gorecki P."/>
            <person name="Heitman J."/>
            <person name="Hesse C."/>
            <person name="Hori C."/>
            <person name="Igarashi K."/>
            <person name="Jurgens J.A."/>
            <person name="Kallen N."/>
            <person name="Kersten P."/>
            <person name="Kohler A."/>
            <person name="Kuees U."/>
            <person name="Kumar T.K.A."/>
            <person name="Kuo A."/>
            <person name="LaButti K."/>
            <person name="Larrondo L.F."/>
            <person name="Lindquist E."/>
            <person name="Ling A."/>
            <person name="Lombard V."/>
            <person name="Lucas S."/>
            <person name="Lundell T."/>
            <person name="Martin R."/>
            <person name="McLaughlin D.J."/>
            <person name="Morgenstern I."/>
            <person name="Morin E."/>
            <person name="Murat C."/>
            <person name="Nagy L.G."/>
            <person name="Nolan M."/>
            <person name="Ohm R.A."/>
            <person name="Patyshakuliyeva A."/>
            <person name="Rokas A."/>
            <person name="Ruiz-Duenas F.J."/>
            <person name="Sabat G."/>
            <person name="Salamov A."/>
            <person name="Samejima M."/>
            <person name="Schmutz J."/>
            <person name="Slot J.C."/>
            <person name="St John F."/>
            <person name="Stenlid J."/>
            <person name="Sun H."/>
            <person name="Sun S."/>
            <person name="Syed K."/>
            <person name="Tsang A."/>
            <person name="Wiebenga A."/>
            <person name="Young D."/>
            <person name="Pisabarro A."/>
            <person name="Eastwood D.C."/>
            <person name="Martin F."/>
            <person name="Cullen D."/>
            <person name="Grigoriev I.V."/>
            <person name="Hibbett D.S."/>
        </authorList>
    </citation>
    <scope>NUCLEOTIDE SEQUENCE [LARGE SCALE GENOMIC DNA]</scope>
    <source>
        <strain evidence="4">RWD-64-598 SS2</strain>
    </source>
</reference>
<feature type="transmembrane region" description="Helical" evidence="2">
    <location>
        <begin position="177"/>
        <end position="198"/>
    </location>
</feature>
<dbReference type="RefSeq" id="XP_007769107.1">
    <property type="nucleotide sequence ID" value="XM_007770917.1"/>
</dbReference>
<dbReference type="KEGG" id="cput:CONPUDRAFT_73591"/>
<feature type="transmembrane region" description="Helical" evidence="2">
    <location>
        <begin position="111"/>
        <end position="133"/>
    </location>
</feature>
<dbReference type="OrthoDB" id="2687954at2759"/>
<feature type="region of interest" description="Disordered" evidence="1">
    <location>
        <begin position="524"/>
        <end position="545"/>
    </location>
</feature>
<sequence>MPSQSLLSDSTFDPLLKDDKWLDASSLSSLSQSYNKYTKWCQRAESRLASSQGGVHGVNTSISRPGLANLRWICLLLHLLLCILHIVLLLINRYELEHSWIVTVVNYNSRLPTALSVSLQAFYTLYVTVLITLTQRLGLIRAVQCRQTLTALADSCTAWSGLGSALIGLRNNIRMPAALLSTLLIIAYLICGFVLHVVSSSIMVMVPFRYAISNATYEIPMQFRTPSMVIGEVIDPEWERFLAYPYGLGNLTGEPQATQGLNGTTFYDTALKQDYAVGIISVNSTTIGFKCGLLPKTNVSLSAQNSSGKLVWNGVVASDSLVIPCELIVLPIDVIYMLTTPLTSSVSLSNMYGIPIGWTYPEAISSDISRSGYATNTTMLAFFAGCRMTATPGSINVDLQTNEPRSCLPKANNDEHRTWDGLSGENFTELQTRDMSSPGHHMLSTALGNGPLENATLLDRQGQNYTLSVADYWLNRQLGTGVERSPTNSASNSADVSLALAKFENALARVAAVIMWTASSSTIEESGLSEPSPKGPPYEPPEDQGLPGVAEVTTIAQVSRLNINTTPLYFALTASLIMFFLAMHLVGLRRQENAVIPSVGILEVVWLAERDTQIRTRIADVEEPTSRNLRKAGMRRLHLAGELEEKCGEEEVKEFDISEYL</sequence>
<feature type="transmembrane region" description="Helical" evidence="2">
    <location>
        <begin position="72"/>
        <end position="91"/>
    </location>
</feature>
<organism evidence="3 4">
    <name type="scientific">Coniophora puteana (strain RWD-64-598)</name>
    <name type="common">Brown rot fungus</name>
    <dbReference type="NCBI Taxonomy" id="741705"/>
    <lineage>
        <taxon>Eukaryota</taxon>
        <taxon>Fungi</taxon>
        <taxon>Dikarya</taxon>
        <taxon>Basidiomycota</taxon>
        <taxon>Agaricomycotina</taxon>
        <taxon>Agaricomycetes</taxon>
        <taxon>Agaricomycetidae</taxon>
        <taxon>Boletales</taxon>
        <taxon>Coniophorineae</taxon>
        <taxon>Coniophoraceae</taxon>
        <taxon>Coniophora</taxon>
    </lineage>
</organism>